<dbReference type="NCBIfam" id="TIGR02532">
    <property type="entry name" value="IV_pilin_GFxxxE"/>
    <property type="match status" value="1"/>
</dbReference>
<sequence>MKKLNNQSFTLIELLVVVAIIGILASLLLPSLSRAREKAKMASCKSQQRQIGTMLIMYTDDNNSSYPTQGWSTGISWDDRLSDYDGRYLTDTQKQAGVLAASEGVQADLYACPSDTVERDYWGNTDVLTLSYSLSKRFLVSGVSPRSYARGICAALDGGTHAGPSRKITDLNKPSETLIMAEKSNPGNLVGFRDGRIAPNPDQNSIINHDGQFGANYLLGDNSVRSLTFLATMVRSDGTMATNNDVRESMWDAGE</sequence>
<evidence type="ECO:0000313" key="2">
    <source>
        <dbReference type="EMBL" id="WDE97178.1"/>
    </source>
</evidence>
<dbReference type="PRINTS" id="PR00813">
    <property type="entry name" value="BCTERIALGSPG"/>
</dbReference>
<reference evidence="2 3" key="1">
    <citation type="submission" date="2023-02" db="EMBL/GenBank/DDBJ databases">
        <title>Genome sequence of Lentisphaera profundi SAORIC-696.</title>
        <authorList>
            <person name="Kim e."/>
            <person name="Cho J.-C."/>
            <person name="Choi A."/>
            <person name="Kang I."/>
        </authorList>
    </citation>
    <scope>NUCLEOTIDE SEQUENCE [LARGE SCALE GENOMIC DNA]</scope>
    <source>
        <strain evidence="2 3">SAORIC-696</strain>
    </source>
</reference>
<organism evidence="2 3">
    <name type="scientific">Lentisphaera profundi</name>
    <dbReference type="NCBI Taxonomy" id="1658616"/>
    <lineage>
        <taxon>Bacteria</taxon>
        <taxon>Pseudomonadati</taxon>
        <taxon>Lentisphaerota</taxon>
        <taxon>Lentisphaeria</taxon>
        <taxon>Lentisphaerales</taxon>
        <taxon>Lentisphaeraceae</taxon>
        <taxon>Lentisphaera</taxon>
    </lineage>
</organism>
<dbReference type="PANTHER" id="PTHR30093">
    <property type="entry name" value="GENERAL SECRETION PATHWAY PROTEIN G"/>
    <property type="match status" value="1"/>
</dbReference>
<proteinExistence type="predicted"/>
<keyword evidence="3" id="KW-1185">Reference proteome</keyword>
<evidence type="ECO:0000256" key="1">
    <source>
        <dbReference type="ARBA" id="ARBA00022481"/>
    </source>
</evidence>
<name>A0ABY7VV66_9BACT</name>
<dbReference type="InterPro" id="IPR000983">
    <property type="entry name" value="Bac_GSPG_pilin"/>
</dbReference>
<dbReference type="InterPro" id="IPR045584">
    <property type="entry name" value="Pilin-like"/>
</dbReference>
<dbReference type="Proteomes" id="UP001214250">
    <property type="component" value="Chromosome 1"/>
</dbReference>
<evidence type="ECO:0000313" key="3">
    <source>
        <dbReference type="Proteomes" id="UP001214250"/>
    </source>
</evidence>
<accession>A0ABY7VV66</accession>
<dbReference type="EMBL" id="CP117811">
    <property type="protein sequence ID" value="WDE97178.1"/>
    <property type="molecule type" value="Genomic_DNA"/>
</dbReference>
<dbReference type="Gene3D" id="3.30.700.10">
    <property type="entry name" value="Glycoprotein, Type 4 Pilin"/>
    <property type="match status" value="1"/>
</dbReference>
<gene>
    <name evidence="2" type="ORF">PQO03_04315</name>
</gene>
<protein>
    <submittedName>
        <fullName evidence="2">Type II secretion system protein</fullName>
    </submittedName>
</protein>
<dbReference type="InterPro" id="IPR012902">
    <property type="entry name" value="N_methyl_site"/>
</dbReference>
<dbReference type="SUPFAM" id="SSF54523">
    <property type="entry name" value="Pili subunits"/>
    <property type="match status" value="1"/>
</dbReference>
<dbReference type="RefSeq" id="WP_274151409.1">
    <property type="nucleotide sequence ID" value="NZ_CP117811.1"/>
</dbReference>
<keyword evidence="1" id="KW-0488">Methylation</keyword>
<dbReference type="Pfam" id="PF07963">
    <property type="entry name" value="N_methyl"/>
    <property type="match status" value="1"/>
</dbReference>